<dbReference type="InterPro" id="IPR036515">
    <property type="entry name" value="Transposase_17_sf"/>
</dbReference>
<evidence type="ECO:0000313" key="3">
    <source>
        <dbReference type="Proteomes" id="UP000318878"/>
    </source>
</evidence>
<sequence>MSDLLFSAEAPPTSAYLITWTTQGTWFFSHQVRSDQTMASRGAASTSLSVAQRELVEKAIEECCQQQGWSLVAANCRSNHVHAMVSATVDPHEILSKLQTATASRLGEADKTRQAWWEQGGNVRLLQDDIGIQAAMFYIRVILQRM</sequence>
<dbReference type="GO" id="GO:0004803">
    <property type="term" value="F:transposase activity"/>
    <property type="evidence" value="ECO:0007669"/>
    <property type="project" value="InterPro"/>
</dbReference>
<protein>
    <submittedName>
        <fullName evidence="2">Transposase IS200 like protein</fullName>
    </submittedName>
</protein>
<gene>
    <name evidence="2" type="ORF">Enr8_03110</name>
</gene>
<dbReference type="RefSeq" id="WP_186767373.1">
    <property type="nucleotide sequence ID" value="NZ_SJPF01000001.1"/>
</dbReference>
<dbReference type="GO" id="GO:0006313">
    <property type="term" value="P:DNA transposition"/>
    <property type="evidence" value="ECO:0007669"/>
    <property type="project" value="InterPro"/>
</dbReference>
<feature type="domain" description="Transposase IS200-like" evidence="1">
    <location>
        <begin position="53"/>
        <end position="117"/>
    </location>
</feature>
<accession>A0A5C5VJ68</accession>
<name>A0A5C5VJ68_9BACT</name>
<dbReference type="AlphaFoldDB" id="A0A5C5VJ68"/>
<organism evidence="2 3">
    <name type="scientific">Blastopirellula retiformator</name>
    <dbReference type="NCBI Taxonomy" id="2527970"/>
    <lineage>
        <taxon>Bacteria</taxon>
        <taxon>Pseudomonadati</taxon>
        <taxon>Planctomycetota</taxon>
        <taxon>Planctomycetia</taxon>
        <taxon>Pirellulales</taxon>
        <taxon>Pirellulaceae</taxon>
        <taxon>Blastopirellula</taxon>
    </lineage>
</organism>
<proteinExistence type="predicted"/>
<dbReference type="InterPro" id="IPR002686">
    <property type="entry name" value="Transposase_17"/>
</dbReference>
<comment type="caution">
    <text evidence="2">The sequence shown here is derived from an EMBL/GenBank/DDBJ whole genome shotgun (WGS) entry which is preliminary data.</text>
</comment>
<dbReference type="SUPFAM" id="SSF143422">
    <property type="entry name" value="Transposase IS200-like"/>
    <property type="match status" value="1"/>
</dbReference>
<reference evidence="2 3" key="1">
    <citation type="submission" date="2019-02" db="EMBL/GenBank/DDBJ databases">
        <title>Deep-cultivation of Planctomycetes and their phenomic and genomic characterization uncovers novel biology.</title>
        <authorList>
            <person name="Wiegand S."/>
            <person name="Jogler M."/>
            <person name="Boedeker C."/>
            <person name="Pinto D."/>
            <person name="Vollmers J."/>
            <person name="Rivas-Marin E."/>
            <person name="Kohn T."/>
            <person name="Peeters S.H."/>
            <person name="Heuer A."/>
            <person name="Rast P."/>
            <person name="Oberbeckmann S."/>
            <person name="Bunk B."/>
            <person name="Jeske O."/>
            <person name="Meyerdierks A."/>
            <person name="Storesund J.E."/>
            <person name="Kallscheuer N."/>
            <person name="Luecker S."/>
            <person name="Lage O.M."/>
            <person name="Pohl T."/>
            <person name="Merkel B.J."/>
            <person name="Hornburger P."/>
            <person name="Mueller R.-W."/>
            <person name="Bruemmer F."/>
            <person name="Labrenz M."/>
            <person name="Spormann A.M."/>
            <person name="Op Den Camp H."/>
            <person name="Overmann J."/>
            <person name="Amann R."/>
            <person name="Jetten M.S.M."/>
            <person name="Mascher T."/>
            <person name="Medema M.H."/>
            <person name="Devos D.P."/>
            <person name="Kaster A.-K."/>
            <person name="Ovreas L."/>
            <person name="Rohde M."/>
            <person name="Galperin M.Y."/>
            <person name="Jogler C."/>
        </authorList>
    </citation>
    <scope>NUCLEOTIDE SEQUENCE [LARGE SCALE GENOMIC DNA]</scope>
    <source>
        <strain evidence="2 3">Enr8</strain>
    </source>
</reference>
<dbReference type="Proteomes" id="UP000318878">
    <property type="component" value="Unassembled WGS sequence"/>
</dbReference>
<evidence type="ECO:0000259" key="1">
    <source>
        <dbReference type="Pfam" id="PF01797"/>
    </source>
</evidence>
<dbReference type="EMBL" id="SJPF01000001">
    <property type="protein sequence ID" value="TWT38618.1"/>
    <property type="molecule type" value="Genomic_DNA"/>
</dbReference>
<evidence type="ECO:0000313" key="2">
    <source>
        <dbReference type="EMBL" id="TWT38618.1"/>
    </source>
</evidence>
<keyword evidence="3" id="KW-1185">Reference proteome</keyword>
<dbReference type="Gene3D" id="3.30.70.1290">
    <property type="entry name" value="Transposase IS200-like"/>
    <property type="match status" value="1"/>
</dbReference>
<dbReference type="GO" id="GO:0003677">
    <property type="term" value="F:DNA binding"/>
    <property type="evidence" value="ECO:0007669"/>
    <property type="project" value="InterPro"/>
</dbReference>
<dbReference type="Pfam" id="PF01797">
    <property type="entry name" value="Y1_Tnp"/>
    <property type="match status" value="1"/>
</dbReference>